<comment type="similarity">
    <text evidence="3 10 13">Belongs to the IPP transferase family.</text>
</comment>
<dbReference type="EC" id="2.5.1.75" evidence="10"/>
<keyword evidence="5 10" id="KW-0819">tRNA processing</keyword>
<feature type="binding site" evidence="10">
    <location>
        <begin position="11"/>
        <end position="16"/>
    </location>
    <ligand>
        <name>substrate</name>
    </ligand>
</feature>
<evidence type="ECO:0000313" key="15">
    <source>
        <dbReference type="Proteomes" id="UP000620559"/>
    </source>
</evidence>
<dbReference type="SUPFAM" id="SSF52540">
    <property type="entry name" value="P-loop containing nucleoside triphosphate hydrolases"/>
    <property type="match status" value="1"/>
</dbReference>
<comment type="cofactor">
    <cofactor evidence="1 10">
        <name>Mg(2+)</name>
        <dbReference type="ChEBI" id="CHEBI:18420"/>
    </cofactor>
</comment>
<evidence type="ECO:0000313" key="14">
    <source>
        <dbReference type="EMBL" id="MBE9214072.1"/>
    </source>
</evidence>
<evidence type="ECO:0000256" key="7">
    <source>
        <dbReference type="ARBA" id="ARBA00022840"/>
    </source>
</evidence>
<dbReference type="Gene3D" id="3.40.50.300">
    <property type="entry name" value="P-loop containing nucleotide triphosphate hydrolases"/>
    <property type="match status" value="1"/>
</dbReference>
<evidence type="ECO:0000256" key="9">
    <source>
        <dbReference type="ARBA" id="ARBA00049563"/>
    </source>
</evidence>
<dbReference type="InterPro" id="IPR018022">
    <property type="entry name" value="IPT"/>
</dbReference>
<evidence type="ECO:0000256" key="10">
    <source>
        <dbReference type="HAMAP-Rule" id="MF_00185"/>
    </source>
</evidence>
<evidence type="ECO:0000256" key="12">
    <source>
        <dbReference type="RuleBase" id="RU003784"/>
    </source>
</evidence>
<dbReference type="InterPro" id="IPR039657">
    <property type="entry name" value="Dimethylallyltransferase"/>
</dbReference>
<comment type="function">
    <text evidence="2 10 12">Catalyzes the transfer of a dimethylallyl group onto the adenine at position 37 in tRNAs that read codons beginning with uridine, leading to the formation of N6-(dimethylallyl)adenosine (i(6)A).</text>
</comment>
<dbReference type="EMBL" id="JADEWL010000049">
    <property type="protein sequence ID" value="MBE9214072.1"/>
    <property type="molecule type" value="Genomic_DNA"/>
</dbReference>
<comment type="catalytic activity">
    <reaction evidence="9 10 11">
        <text>adenosine(37) in tRNA + dimethylallyl diphosphate = N(6)-dimethylallyladenosine(37) in tRNA + diphosphate</text>
        <dbReference type="Rhea" id="RHEA:26482"/>
        <dbReference type="Rhea" id="RHEA-COMP:10162"/>
        <dbReference type="Rhea" id="RHEA-COMP:10375"/>
        <dbReference type="ChEBI" id="CHEBI:33019"/>
        <dbReference type="ChEBI" id="CHEBI:57623"/>
        <dbReference type="ChEBI" id="CHEBI:74411"/>
        <dbReference type="ChEBI" id="CHEBI:74415"/>
        <dbReference type="EC" id="2.5.1.75"/>
    </reaction>
</comment>
<comment type="subunit">
    <text evidence="10">Monomer.</text>
</comment>
<dbReference type="AlphaFoldDB" id="A0A8J7K2E4"/>
<dbReference type="NCBIfam" id="TIGR00174">
    <property type="entry name" value="miaA"/>
    <property type="match status" value="1"/>
</dbReference>
<sequence>MTKLIVICGATATGKSGLALALAQRCGSIIISADSRQVYREFNIGTAKPTITEQKLVPHYLIDICNPTDTMTVADHQQQVQKILDFGFWILDSPSISPSLHPLVPLSPCSLVPLSPHPPIFLVGGTGLYIKSIVRGMKIPRVAPQMELRSQLESIGQIQLYAMLQQVDSVAAQKIHPHDAVRTLRALEVFYITGKPISDLQGENPPDYPILQIGLDCDVEHLTNRIARRTESMIKDGLIEEVEYLCQKYGVDLPLLNTLGYQEIKRYLNGEICLDEAKKLIVLHTRQFAKRQRTWFRKDSSIEWFDTESPDLLEQVWLRIQEFIGDKIYQNLT</sequence>
<evidence type="ECO:0000256" key="4">
    <source>
        <dbReference type="ARBA" id="ARBA00022679"/>
    </source>
</evidence>
<reference evidence="14" key="1">
    <citation type="submission" date="2020-10" db="EMBL/GenBank/DDBJ databases">
        <authorList>
            <person name="Castelo-Branco R."/>
            <person name="Eusebio N."/>
            <person name="Adriana R."/>
            <person name="Vieira A."/>
            <person name="Brugerolle De Fraissinette N."/>
            <person name="Rezende De Castro R."/>
            <person name="Schneider M.P."/>
            <person name="Vasconcelos V."/>
            <person name="Leao P.N."/>
        </authorList>
    </citation>
    <scope>NUCLEOTIDE SEQUENCE</scope>
    <source>
        <strain evidence="14">LEGE 06105</strain>
    </source>
</reference>
<comment type="caution">
    <text evidence="10">Lacks conserved residue(s) required for the propagation of feature annotation.</text>
</comment>
<feature type="site" description="Interaction with substrate tRNA" evidence="10">
    <location>
        <position position="126"/>
    </location>
</feature>
<comment type="caution">
    <text evidence="14">The sequence shown here is derived from an EMBL/GenBank/DDBJ whole genome shotgun (WGS) entry which is preliminary data.</text>
</comment>
<evidence type="ECO:0000256" key="11">
    <source>
        <dbReference type="RuleBase" id="RU003783"/>
    </source>
</evidence>
<gene>
    <name evidence="10 14" type="primary">miaA</name>
    <name evidence="14" type="ORF">IQ247_15595</name>
</gene>
<dbReference type="HAMAP" id="MF_00185">
    <property type="entry name" value="IPP_trans"/>
    <property type="match status" value="1"/>
</dbReference>
<dbReference type="GO" id="GO:0005524">
    <property type="term" value="F:ATP binding"/>
    <property type="evidence" value="ECO:0007669"/>
    <property type="project" value="UniProtKB-UniRule"/>
</dbReference>
<protein>
    <recommendedName>
        <fullName evidence="10">tRNA dimethylallyltransferase</fullName>
        <ecNumber evidence="10">2.5.1.75</ecNumber>
    </recommendedName>
    <alternativeName>
        <fullName evidence="10">Dimethylallyl diphosphate:tRNA dimethylallyltransferase</fullName>
        <shortName evidence="10">DMAPP:tRNA dimethylallyltransferase</shortName>
        <shortName evidence="10">DMATase</shortName>
    </alternativeName>
    <alternativeName>
        <fullName evidence="10">Isopentenyl-diphosphate:tRNA isopentenyltransferase</fullName>
        <shortName evidence="10">IPP transferase</shortName>
        <shortName evidence="10">IPPT</shortName>
        <shortName evidence="10">IPTase</shortName>
    </alternativeName>
</protein>
<dbReference type="Gene3D" id="1.10.20.140">
    <property type="match status" value="1"/>
</dbReference>
<name>A0A8J7K2E4_9CYAN</name>
<evidence type="ECO:0000256" key="13">
    <source>
        <dbReference type="RuleBase" id="RU003785"/>
    </source>
</evidence>
<organism evidence="14 15">
    <name type="scientific">Plectonema cf. radiosum LEGE 06105</name>
    <dbReference type="NCBI Taxonomy" id="945769"/>
    <lineage>
        <taxon>Bacteria</taxon>
        <taxon>Bacillati</taxon>
        <taxon>Cyanobacteriota</taxon>
        <taxon>Cyanophyceae</taxon>
        <taxon>Oscillatoriophycideae</taxon>
        <taxon>Oscillatoriales</taxon>
        <taxon>Microcoleaceae</taxon>
        <taxon>Plectonema</taxon>
    </lineage>
</organism>
<dbReference type="Pfam" id="PF01715">
    <property type="entry name" value="IPPT"/>
    <property type="match status" value="2"/>
</dbReference>
<dbReference type="PANTHER" id="PTHR11088:SF60">
    <property type="entry name" value="TRNA DIMETHYLALLYLTRANSFERASE"/>
    <property type="match status" value="1"/>
</dbReference>
<keyword evidence="15" id="KW-1185">Reference proteome</keyword>
<dbReference type="InterPro" id="IPR027417">
    <property type="entry name" value="P-loop_NTPase"/>
</dbReference>
<evidence type="ECO:0000256" key="1">
    <source>
        <dbReference type="ARBA" id="ARBA00001946"/>
    </source>
</evidence>
<feature type="region of interest" description="Interaction with substrate tRNA" evidence="10">
    <location>
        <begin position="34"/>
        <end position="37"/>
    </location>
</feature>
<proteinExistence type="inferred from homology"/>
<evidence type="ECO:0000256" key="6">
    <source>
        <dbReference type="ARBA" id="ARBA00022741"/>
    </source>
</evidence>
<accession>A0A8J7K2E4</accession>
<dbReference type="GO" id="GO:0006400">
    <property type="term" value="P:tRNA modification"/>
    <property type="evidence" value="ECO:0007669"/>
    <property type="project" value="TreeGrafter"/>
</dbReference>
<dbReference type="RefSeq" id="WP_193921499.1">
    <property type="nucleotide sequence ID" value="NZ_JADEWL010000049.1"/>
</dbReference>
<keyword evidence="8 10" id="KW-0460">Magnesium</keyword>
<evidence type="ECO:0000256" key="3">
    <source>
        <dbReference type="ARBA" id="ARBA00005842"/>
    </source>
</evidence>
<keyword evidence="4 10" id="KW-0808">Transferase</keyword>
<dbReference type="GO" id="GO:0052381">
    <property type="term" value="F:tRNA dimethylallyltransferase activity"/>
    <property type="evidence" value="ECO:0007669"/>
    <property type="project" value="UniProtKB-UniRule"/>
</dbReference>
<feature type="binding site" evidence="10">
    <location>
        <begin position="9"/>
        <end position="16"/>
    </location>
    <ligand>
        <name>ATP</name>
        <dbReference type="ChEBI" id="CHEBI:30616"/>
    </ligand>
</feature>
<evidence type="ECO:0000256" key="8">
    <source>
        <dbReference type="ARBA" id="ARBA00022842"/>
    </source>
</evidence>
<keyword evidence="7 10" id="KW-0067">ATP-binding</keyword>
<feature type="site" description="Interaction with substrate tRNA" evidence="10">
    <location>
        <position position="149"/>
    </location>
</feature>
<keyword evidence="6 10" id="KW-0547">Nucleotide-binding</keyword>
<evidence type="ECO:0000256" key="2">
    <source>
        <dbReference type="ARBA" id="ARBA00003213"/>
    </source>
</evidence>
<evidence type="ECO:0000256" key="5">
    <source>
        <dbReference type="ARBA" id="ARBA00022694"/>
    </source>
</evidence>
<dbReference type="PANTHER" id="PTHR11088">
    <property type="entry name" value="TRNA DIMETHYLALLYLTRANSFERASE"/>
    <property type="match status" value="1"/>
</dbReference>
<dbReference type="Proteomes" id="UP000620559">
    <property type="component" value="Unassembled WGS sequence"/>
</dbReference>